<evidence type="ECO:0000313" key="1">
    <source>
        <dbReference type="EMBL" id="KRO17412.1"/>
    </source>
</evidence>
<sequence length="128" mass="13853">MDEVLAKLASKLSPAKLSRVEGEALKVAGRLTAVQLKRAVASYKDTGATVQEITVSNPRTVGGVKTIKIGWSGSGSRQRWRLVHLNEFGYTRGGKTFSPRGMGKIQATYDAVKQPAKAIEAKELKKLL</sequence>
<evidence type="ECO:0000313" key="2">
    <source>
        <dbReference type="Proteomes" id="UP000050969"/>
    </source>
</evidence>
<protein>
    <recommendedName>
        <fullName evidence="3">HK97 gp10 family phage protein</fullName>
    </recommendedName>
</protein>
<dbReference type="STRING" id="1293598.IV56_GL000328"/>
<reference evidence="1 2" key="1">
    <citation type="journal article" date="2015" name="Genome Announc.">
        <title>Expanding the biotechnology potential of lactobacilli through comparative genomics of 213 strains and associated genera.</title>
        <authorList>
            <person name="Sun Z."/>
            <person name="Harris H.M."/>
            <person name="McCann A."/>
            <person name="Guo C."/>
            <person name="Argimon S."/>
            <person name="Zhang W."/>
            <person name="Yang X."/>
            <person name="Jeffery I.B."/>
            <person name="Cooney J.C."/>
            <person name="Kagawa T.F."/>
            <person name="Liu W."/>
            <person name="Song Y."/>
            <person name="Salvetti E."/>
            <person name="Wrobel A."/>
            <person name="Rasinkangas P."/>
            <person name="Parkhill J."/>
            <person name="Rea M.C."/>
            <person name="O'Sullivan O."/>
            <person name="Ritari J."/>
            <person name="Douillard F.P."/>
            <person name="Paul Ross R."/>
            <person name="Yang R."/>
            <person name="Briner A.E."/>
            <person name="Felis G.E."/>
            <person name="de Vos W.M."/>
            <person name="Barrangou R."/>
            <person name="Klaenhammer T.R."/>
            <person name="Caufield P.W."/>
            <person name="Cui Y."/>
            <person name="Zhang H."/>
            <person name="O'Toole P.W."/>
        </authorList>
    </citation>
    <scope>NUCLEOTIDE SEQUENCE [LARGE SCALE GENOMIC DNA]</scope>
    <source>
        <strain evidence="1 2">DSM 24301</strain>
    </source>
</reference>
<accession>A0A0R2MVG1</accession>
<evidence type="ECO:0008006" key="3">
    <source>
        <dbReference type="Google" id="ProtNLM"/>
    </source>
</evidence>
<gene>
    <name evidence="1" type="ORF">IV56_GL000328</name>
</gene>
<dbReference type="Proteomes" id="UP000050969">
    <property type="component" value="Unassembled WGS sequence"/>
</dbReference>
<name>A0A0R2MVG1_9LACO</name>
<dbReference type="PATRIC" id="fig|1293598.4.peg.349"/>
<proteinExistence type="predicted"/>
<comment type="caution">
    <text evidence="1">The sequence shown here is derived from an EMBL/GenBank/DDBJ whole genome shotgun (WGS) entry which is preliminary data.</text>
</comment>
<keyword evidence="2" id="KW-1185">Reference proteome</keyword>
<dbReference type="AlphaFoldDB" id="A0A0R2MVG1"/>
<dbReference type="EMBL" id="JQCE01000016">
    <property type="protein sequence ID" value="KRO17412.1"/>
    <property type="molecule type" value="Genomic_DNA"/>
</dbReference>
<organism evidence="1 2">
    <name type="scientific">Lacticaseibacillus saniviri JCM 17471 = DSM 24301</name>
    <dbReference type="NCBI Taxonomy" id="1293598"/>
    <lineage>
        <taxon>Bacteria</taxon>
        <taxon>Bacillati</taxon>
        <taxon>Bacillota</taxon>
        <taxon>Bacilli</taxon>
        <taxon>Lactobacillales</taxon>
        <taxon>Lactobacillaceae</taxon>
        <taxon>Lacticaseibacillus</taxon>
    </lineage>
</organism>